<comment type="caution">
    <text evidence="5">The sequence shown here is derived from an EMBL/GenBank/DDBJ whole genome shotgun (WGS) entry which is preliminary data.</text>
</comment>
<dbReference type="InterPro" id="IPR009057">
    <property type="entry name" value="Homeodomain-like_sf"/>
</dbReference>
<dbReference type="Pfam" id="PF00249">
    <property type="entry name" value="Myb_DNA-binding"/>
    <property type="match status" value="2"/>
</dbReference>
<dbReference type="OMA" id="RRYNEFT"/>
<feature type="domain" description="Myb-like" evidence="3">
    <location>
        <begin position="60"/>
        <end position="110"/>
    </location>
</feature>
<dbReference type="PROSITE" id="PS50090">
    <property type="entry name" value="MYB_LIKE"/>
    <property type="match status" value="2"/>
</dbReference>
<evidence type="ECO:0000259" key="4">
    <source>
        <dbReference type="PROSITE" id="PS51294"/>
    </source>
</evidence>
<name>A0A0F9WHB2_9MICR</name>
<dbReference type="InterPro" id="IPR050560">
    <property type="entry name" value="MYB_TF"/>
</dbReference>
<dbReference type="GeneID" id="36318479"/>
<proteinExistence type="predicted"/>
<dbReference type="AlphaFoldDB" id="A0A0F9WHB2"/>
<dbReference type="VEuPathDB" id="MicrosporidiaDB:AAJ76_1000137730"/>
<evidence type="ECO:0000313" key="6">
    <source>
        <dbReference type="Proteomes" id="UP000034350"/>
    </source>
</evidence>
<dbReference type="Gene3D" id="1.10.10.60">
    <property type="entry name" value="Homeodomain-like"/>
    <property type="match status" value="2"/>
</dbReference>
<protein>
    <submittedName>
        <fullName evidence="5">Myb-like transcription factor</fullName>
    </submittedName>
</protein>
<organism evidence="5 6">
    <name type="scientific">Vairimorpha ceranae</name>
    <dbReference type="NCBI Taxonomy" id="40302"/>
    <lineage>
        <taxon>Eukaryota</taxon>
        <taxon>Fungi</taxon>
        <taxon>Fungi incertae sedis</taxon>
        <taxon>Microsporidia</taxon>
        <taxon>Nosematidae</taxon>
        <taxon>Vairimorpha</taxon>
    </lineage>
</organism>
<dbReference type="CDD" id="cd00167">
    <property type="entry name" value="SANT"/>
    <property type="match status" value="2"/>
</dbReference>
<feature type="domain" description="HTH myb-type" evidence="4">
    <location>
        <begin position="8"/>
        <end position="63"/>
    </location>
</feature>
<dbReference type="PANTHER" id="PTHR45614:SF25">
    <property type="entry name" value="MYB PROTEIN"/>
    <property type="match status" value="1"/>
</dbReference>
<feature type="domain" description="HTH myb-type" evidence="4">
    <location>
        <begin position="65"/>
        <end position="114"/>
    </location>
</feature>
<evidence type="ECO:0000256" key="1">
    <source>
        <dbReference type="ARBA" id="ARBA00022737"/>
    </source>
</evidence>
<dbReference type="VEuPathDB" id="MicrosporidiaDB:NCER_100107"/>
<reference evidence="5 6" key="1">
    <citation type="journal article" date="2015" name="Environ. Microbiol.">
        <title>Genome analyses suggest the presence of polyploidy and recent human-driven expansions in eight global populations of the honeybee pathogen Nosema ceranae.</title>
        <authorList>
            <person name="Pelin A."/>
            <person name="Selman M."/>
            <person name="Aris-Brosou S."/>
            <person name="Farinelli L."/>
            <person name="Corradi N."/>
        </authorList>
    </citation>
    <scope>NUCLEOTIDE SEQUENCE [LARGE SCALE GENOMIC DNA]</scope>
    <source>
        <strain evidence="5 6">PA08 1199</strain>
    </source>
</reference>
<keyword evidence="1" id="KW-0677">Repeat</keyword>
<dbReference type="PANTHER" id="PTHR45614">
    <property type="entry name" value="MYB PROTEIN-RELATED"/>
    <property type="match status" value="1"/>
</dbReference>
<evidence type="ECO:0000256" key="2">
    <source>
        <dbReference type="ARBA" id="ARBA00023125"/>
    </source>
</evidence>
<dbReference type="FunFam" id="1.10.10.60:FF:000010">
    <property type="entry name" value="Transcriptional activator Myb isoform A"/>
    <property type="match status" value="1"/>
</dbReference>
<dbReference type="VEuPathDB" id="MicrosporidiaDB:G9O61_00g002410"/>
<dbReference type="InterPro" id="IPR001005">
    <property type="entry name" value="SANT/Myb"/>
</dbReference>
<sequence>MLGSSANESKIIKGPWTKEEDQKLLNLINKYSPKNWSFISKKMETRLGKQCRERWHNHLNPKICKKPFSDEEDLKIVELHKKYGNRWSEIAKHLPGRTDNAIKNYWNSTIQRRVQKDKRNSMFSTIEQYNKSFYKIKEMNNYINQVPLINNPRSHSVTFLPRRYNEFTDNSEMDELDEIASKALLKIQSIFN</sequence>
<dbReference type="OrthoDB" id="2143914at2759"/>
<keyword evidence="2" id="KW-0238">DNA-binding</keyword>
<dbReference type="RefSeq" id="XP_024332438.1">
    <property type="nucleotide sequence ID" value="XM_024473585.1"/>
</dbReference>
<dbReference type="GO" id="GO:0045944">
    <property type="term" value="P:positive regulation of transcription by RNA polymerase II"/>
    <property type="evidence" value="ECO:0007669"/>
    <property type="project" value="TreeGrafter"/>
</dbReference>
<dbReference type="Proteomes" id="UP000034350">
    <property type="component" value="Unassembled WGS sequence"/>
</dbReference>
<dbReference type="SUPFAM" id="SSF46689">
    <property type="entry name" value="Homeodomain-like"/>
    <property type="match status" value="1"/>
</dbReference>
<dbReference type="InterPro" id="IPR017930">
    <property type="entry name" value="Myb_dom"/>
</dbReference>
<accession>A0A0F9WHB2</accession>
<dbReference type="GO" id="GO:0000278">
    <property type="term" value="P:mitotic cell cycle"/>
    <property type="evidence" value="ECO:0007669"/>
    <property type="project" value="TreeGrafter"/>
</dbReference>
<evidence type="ECO:0000313" key="5">
    <source>
        <dbReference type="EMBL" id="KKO76696.1"/>
    </source>
</evidence>
<keyword evidence="6" id="KW-1185">Reference proteome</keyword>
<dbReference type="SMART" id="SM00717">
    <property type="entry name" value="SANT"/>
    <property type="match status" value="2"/>
</dbReference>
<dbReference type="GO" id="GO:0000981">
    <property type="term" value="F:DNA-binding transcription factor activity, RNA polymerase II-specific"/>
    <property type="evidence" value="ECO:0007669"/>
    <property type="project" value="TreeGrafter"/>
</dbReference>
<gene>
    <name evidence="5" type="ORF">AAJ76_1000137730</name>
</gene>
<dbReference type="PROSITE" id="PS51294">
    <property type="entry name" value="HTH_MYB"/>
    <property type="match status" value="2"/>
</dbReference>
<evidence type="ECO:0000259" key="3">
    <source>
        <dbReference type="PROSITE" id="PS50090"/>
    </source>
</evidence>
<dbReference type="GO" id="GO:0005634">
    <property type="term" value="C:nucleus"/>
    <property type="evidence" value="ECO:0007669"/>
    <property type="project" value="TreeGrafter"/>
</dbReference>
<dbReference type="EMBL" id="JPQZ01000001">
    <property type="protein sequence ID" value="KKO76696.1"/>
    <property type="molecule type" value="Genomic_DNA"/>
</dbReference>
<feature type="domain" description="Myb-like" evidence="3">
    <location>
        <begin position="8"/>
        <end position="59"/>
    </location>
</feature>
<dbReference type="GO" id="GO:0000978">
    <property type="term" value="F:RNA polymerase II cis-regulatory region sequence-specific DNA binding"/>
    <property type="evidence" value="ECO:0007669"/>
    <property type="project" value="TreeGrafter"/>
</dbReference>